<dbReference type="Proteomes" id="UP001623348">
    <property type="component" value="Unassembled WGS sequence"/>
</dbReference>
<dbReference type="SUPFAM" id="SSF56672">
    <property type="entry name" value="DNA/RNA polymerases"/>
    <property type="match status" value="1"/>
</dbReference>
<evidence type="ECO:0000313" key="3">
    <source>
        <dbReference type="Proteomes" id="UP001623348"/>
    </source>
</evidence>
<protein>
    <submittedName>
        <fullName evidence="2">Mitochondrial enolase superfamily member 1</fullName>
    </submittedName>
</protein>
<dbReference type="EMBL" id="BAAFJT010000277">
    <property type="protein sequence ID" value="GAB0208734.1"/>
    <property type="molecule type" value="Genomic_DNA"/>
</dbReference>
<dbReference type="InterPro" id="IPR000477">
    <property type="entry name" value="RT_dom"/>
</dbReference>
<accession>A0ABC9YGZ4</accession>
<keyword evidence="3" id="KW-1185">Reference proteome</keyword>
<organism evidence="2 3">
    <name type="scientific">Grus japonensis</name>
    <name type="common">Japanese crane</name>
    <name type="synonym">Red-crowned crane</name>
    <dbReference type="NCBI Taxonomy" id="30415"/>
    <lineage>
        <taxon>Eukaryota</taxon>
        <taxon>Metazoa</taxon>
        <taxon>Chordata</taxon>
        <taxon>Craniata</taxon>
        <taxon>Vertebrata</taxon>
        <taxon>Euteleostomi</taxon>
        <taxon>Archelosauria</taxon>
        <taxon>Archosauria</taxon>
        <taxon>Dinosauria</taxon>
        <taxon>Saurischia</taxon>
        <taxon>Theropoda</taxon>
        <taxon>Coelurosauria</taxon>
        <taxon>Aves</taxon>
        <taxon>Neognathae</taxon>
        <taxon>Neoaves</taxon>
        <taxon>Gruiformes</taxon>
        <taxon>Gruidae</taxon>
        <taxon>Grus</taxon>
    </lineage>
</organism>
<sequence>MEQTLLETMLRHMENKEVIGDSQHGFTKSKSCLTSLVAFYDGVAALVDKGRASDVIYLGLCKAFDTVPHDILVSKLERHGFDGWTTRWIRNWLDGRTQRVVVNGSMSKWRTVTSGIPQGSVLGPALFNIFVGDMDSGIECTLSKFADDTKLCGAINVLEGRDAIQRDLERWDRANSECRCPPVPPLPQASYKLSMTSYGKWTTMETGIQYLRELAVREMVYYDPDNAQLPTDPDEVQCTRLMAEVCTERTIIVCQLIGVNGLEKRRGTNSG</sequence>
<name>A0ABC9YGZ4_GRUJA</name>
<reference evidence="2 3" key="1">
    <citation type="submission" date="2024-06" db="EMBL/GenBank/DDBJ databases">
        <title>The draft genome of Grus japonensis, version 3.</title>
        <authorList>
            <person name="Nabeshima K."/>
            <person name="Suzuki S."/>
            <person name="Onuma M."/>
        </authorList>
    </citation>
    <scope>NUCLEOTIDE SEQUENCE [LARGE SCALE GENOMIC DNA]</scope>
    <source>
        <strain evidence="2 3">451A</strain>
    </source>
</reference>
<evidence type="ECO:0000313" key="2">
    <source>
        <dbReference type="EMBL" id="GAB0208734.1"/>
    </source>
</evidence>
<comment type="caution">
    <text evidence="2">The sequence shown here is derived from an EMBL/GenBank/DDBJ whole genome shotgun (WGS) entry which is preliminary data.</text>
</comment>
<feature type="domain" description="Reverse transcriptase" evidence="1">
    <location>
        <begin position="1"/>
        <end position="215"/>
    </location>
</feature>
<proteinExistence type="predicted"/>
<dbReference type="PANTHER" id="PTHR33332">
    <property type="entry name" value="REVERSE TRANSCRIPTASE DOMAIN-CONTAINING PROTEIN"/>
    <property type="match status" value="1"/>
</dbReference>
<dbReference type="AlphaFoldDB" id="A0ABC9YGZ4"/>
<evidence type="ECO:0000259" key="1">
    <source>
        <dbReference type="PROSITE" id="PS50878"/>
    </source>
</evidence>
<dbReference type="Pfam" id="PF00078">
    <property type="entry name" value="RVT_1"/>
    <property type="match status" value="1"/>
</dbReference>
<dbReference type="PROSITE" id="PS50878">
    <property type="entry name" value="RT_POL"/>
    <property type="match status" value="1"/>
</dbReference>
<dbReference type="InterPro" id="IPR043502">
    <property type="entry name" value="DNA/RNA_pol_sf"/>
</dbReference>
<gene>
    <name evidence="2" type="ORF">GRJ2_003339100</name>
</gene>